<dbReference type="InterPro" id="IPR017907">
    <property type="entry name" value="Znf_RING_CS"/>
</dbReference>
<dbReference type="AlphaFoldDB" id="A0A815YI33"/>
<comment type="caution">
    <text evidence="6">The sequence shown here is derived from an EMBL/GenBank/DDBJ whole genome shotgun (WGS) entry which is preliminary data.</text>
</comment>
<evidence type="ECO:0000259" key="5">
    <source>
        <dbReference type="PROSITE" id="PS50089"/>
    </source>
</evidence>
<feature type="domain" description="RING-type" evidence="5">
    <location>
        <begin position="59"/>
        <end position="95"/>
    </location>
</feature>
<proteinExistence type="predicted"/>
<feature type="non-terminal residue" evidence="6">
    <location>
        <position position="156"/>
    </location>
</feature>
<dbReference type="PROSITE" id="PS00518">
    <property type="entry name" value="ZF_RING_1"/>
    <property type="match status" value="1"/>
</dbReference>
<dbReference type="EMBL" id="CAJNOU010015111">
    <property type="protein sequence ID" value="CAF1570995.1"/>
    <property type="molecule type" value="Genomic_DNA"/>
</dbReference>
<accession>A0A815YI33</accession>
<evidence type="ECO:0000313" key="7">
    <source>
        <dbReference type="Proteomes" id="UP000663889"/>
    </source>
</evidence>
<evidence type="ECO:0000256" key="2">
    <source>
        <dbReference type="ARBA" id="ARBA00022771"/>
    </source>
</evidence>
<organism evidence="6 7">
    <name type="scientific">Rotaria sordida</name>
    <dbReference type="NCBI Taxonomy" id="392033"/>
    <lineage>
        <taxon>Eukaryota</taxon>
        <taxon>Metazoa</taxon>
        <taxon>Spiralia</taxon>
        <taxon>Gnathifera</taxon>
        <taxon>Rotifera</taxon>
        <taxon>Eurotatoria</taxon>
        <taxon>Bdelloidea</taxon>
        <taxon>Philodinida</taxon>
        <taxon>Philodinidae</taxon>
        <taxon>Rotaria</taxon>
    </lineage>
</organism>
<feature type="non-terminal residue" evidence="6">
    <location>
        <position position="1"/>
    </location>
</feature>
<keyword evidence="2 4" id="KW-0863">Zinc-finger</keyword>
<keyword evidence="1" id="KW-0479">Metal-binding</keyword>
<dbReference type="InterPro" id="IPR013083">
    <property type="entry name" value="Znf_RING/FYVE/PHD"/>
</dbReference>
<reference evidence="6" key="1">
    <citation type="submission" date="2021-02" db="EMBL/GenBank/DDBJ databases">
        <authorList>
            <person name="Nowell W R."/>
        </authorList>
    </citation>
    <scope>NUCLEOTIDE SEQUENCE</scope>
</reference>
<evidence type="ECO:0000313" key="6">
    <source>
        <dbReference type="EMBL" id="CAF1570995.1"/>
    </source>
</evidence>
<evidence type="ECO:0000256" key="3">
    <source>
        <dbReference type="ARBA" id="ARBA00022833"/>
    </source>
</evidence>
<dbReference type="PROSITE" id="PS50089">
    <property type="entry name" value="ZF_RING_2"/>
    <property type="match status" value="1"/>
</dbReference>
<name>A0A815YI33_9BILA</name>
<dbReference type="GO" id="GO:0008270">
    <property type="term" value="F:zinc ion binding"/>
    <property type="evidence" value="ECO:0007669"/>
    <property type="project" value="UniProtKB-KW"/>
</dbReference>
<dbReference type="Gene3D" id="3.30.40.10">
    <property type="entry name" value="Zinc/RING finger domain, C3HC4 (zinc finger)"/>
    <property type="match status" value="1"/>
</dbReference>
<protein>
    <recommendedName>
        <fullName evidence="5">RING-type domain-containing protein</fullName>
    </recommendedName>
</protein>
<dbReference type="SUPFAM" id="SSF57850">
    <property type="entry name" value="RING/U-box"/>
    <property type="match status" value="1"/>
</dbReference>
<evidence type="ECO:0000256" key="1">
    <source>
        <dbReference type="ARBA" id="ARBA00022723"/>
    </source>
</evidence>
<sequence length="156" mass="18007">RLIERETINGVASSIEQRISAKRSNTNSCYSPEPKRLSIMTTHDYSVKNIGEIPSNYICPFCKLIFHEPCQLNCGHRICKSCINFINNEITCLTCYEVSSKENIRSDRGFYLDMQKQSIPCSICTWIGSLAFYRKHIDQNHNYRESMGTTTNVYTK</sequence>
<dbReference type="InterPro" id="IPR001841">
    <property type="entry name" value="Znf_RING"/>
</dbReference>
<gene>
    <name evidence="6" type="ORF">SEV965_LOCUS39582</name>
</gene>
<keyword evidence="3" id="KW-0862">Zinc</keyword>
<evidence type="ECO:0000256" key="4">
    <source>
        <dbReference type="PROSITE-ProRule" id="PRU00175"/>
    </source>
</evidence>
<dbReference type="Proteomes" id="UP000663889">
    <property type="component" value="Unassembled WGS sequence"/>
</dbReference>